<evidence type="ECO:0000256" key="9">
    <source>
        <dbReference type="PROSITE-ProRule" id="PRU00024"/>
    </source>
</evidence>
<proteinExistence type="predicted"/>
<comment type="caution">
    <text evidence="12">The sequence shown here is derived from an EMBL/GenBank/DDBJ whole genome shotgun (WGS) entry which is preliminary data.</text>
</comment>
<dbReference type="InterPro" id="IPR051979">
    <property type="entry name" value="B-box_zinc_finger"/>
</dbReference>
<keyword evidence="5" id="KW-0862">Zinc</keyword>
<evidence type="ECO:0000256" key="5">
    <source>
        <dbReference type="ARBA" id="ARBA00022833"/>
    </source>
</evidence>
<evidence type="ECO:0000313" key="12">
    <source>
        <dbReference type="EMBL" id="KAG5547844.1"/>
    </source>
</evidence>
<keyword evidence="3" id="KW-0677">Repeat</keyword>
<dbReference type="InterPro" id="IPR049808">
    <property type="entry name" value="CONSTANS-like_Bbox1"/>
</dbReference>
<dbReference type="AlphaFoldDB" id="A0AAV6K675"/>
<dbReference type="PROSITE" id="PS50119">
    <property type="entry name" value="ZF_BBOX"/>
    <property type="match status" value="1"/>
</dbReference>
<feature type="region of interest" description="Disordered" evidence="10">
    <location>
        <begin position="98"/>
        <end position="123"/>
    </location>
</feature>
<evidence type="ECO:0000256" key="10">
    <source>
        <dbReference type="SAM" id="MobiDB-lite"/>
    </source>
</evidence>
<evidence type="ECO:0000256" key="8">
    <source>
        <dbReference type="ARBA" id="ARBA00023242"/>
    </source>
</evidence>
<evidence type="ECO:0000256" key="4">
    <source>
        <dbReference type="ARBA" id="ARBA00022771"/>
    </source>
</evidence>
<accession>A0AAV6K675</accession>
<dbReference type="PANTHER" id="PTHR31832:SF52">
    <property type="entry name" value="B-BOX ZINC FINGER PROTEIN 21"/>
    <property type="match status" value="1"/>
</dbReference>
<dbReference type="Pfam" id="PF00643">
    <property type="entry name" value="zf-B_box"/>
    <property type="match status" value="1"/>
</dbReference>
<evidence type="ECO:0000256" key="2">
    <source>
        <dbReference type="ARBA" id="ARBA00022723"/>
    </source>
</evidence>
<keyword evidence="4 9" id="KW-0863">Zinc-finger</keyword>
<evidence type="ECO:0000256" key="7">
    <source>
        <dbReference type="ARBA" id="ARBA00023163"/>
    </source>
</evidence>
<comment type="subcellular location">
    <subcellularLocation>
        <location evidence="1">Nucleus</location>
    </subcellularLocation>
</comment>
<dbReference type="GO" id="GO:0008270">
    <property type="term" value="F:zinc ion binding"/>
    <property type="evidence" value="ECO:0007669"/>
    <property type="project" value="UniProtKB-KW"/>
</dbReference>
<evidence type="ECO:0000256" key="6">
    <source>
        <dbReference type="ARBA" id="ARBA00023015"/>
    </source>
</evidence>
<keyword evidence="7" id="KW-0804">Transcription</keyword>
<dbReference type="EMBL" id="JACTNZ010000005">
    <property type="protein sequence ID" value="KAG5547844.1"/>
    <property type="molecule type" value="Genomic_DNA"/>
</dbReference>
<keyword evidence="6" id="KW-0805">Transcription regulation</keyword>
<dbReference type="CDD" id="cd19821">
    <property type="entry name" value="Bbox1_BBX-like"/>
    <property type="match status" value="1"/>
</dbReference>
<dbReference type="GO" id="GO:0006355">
    <property type="term" value="P:regulation of DNA-templated transcription"/>
    <property type="evidence" value="ECO:0007669"/>
    <property type="project" value="TreeGrafter"/>
</dbReference>
<gene>
    <name evidence="12" type="ORF">RHGRI_013504</name>
</gene>
<dbReference type="SMART" id="SM00336">
    <property type="entry name" value="BBOX"/>
    <property type="match status" value="1"/>
</dbReference>
<organism evidence="12 13">
    <name type="scientific">Rhododendron griersonianum</name>
    <dbReference type="NCBI Taxonomy" id="479676"/>
    <lineage>
        <taxon>Eukaryota</taxon>
        <taxon>Viridiplantae</taxon>
        <taxon>Streptophyta</taxon>
        <taxon>Embryophyta</taxon>
        <taxon>Tracheophyta</taxon>
        <taxon>Spermatophyta</taxon>
        <taxon>Magnoliopsida</taxon>
        <taxon>eudicotyledons</taxon>
        <taxon>Gunneridae</taxon>
        <taxon>Pentapetalae</taxon>
        <taxon>asterids</taxon>
        <taxon>Ericales</taxon>
        <taxon>Ericaceae</taxon>
        <taxon>Ericoideae</taxon>
        <taxon>Rhodoreae</taxon>
        <taxon>Rhododendron</taxon>
    </lineage>
</organism>
<dbReference type="PANTHER" id="PTHR31832">
    <property type="entry name" value="B-BOX ZINC FINGER PROTEIN 22"/>
    <property type="match status" value="1"/>
</dbReference>
<name>A0AAV6K675_9ERIC</name>
<evidence type="ECO:0000256" key="1">
    <source>
        <dbReference type="ARBA" id="ARBA00004123"/>
    </source>
</evidence>
<sequence>MKIQCDVCSKEEASVFCSADEAALCVGCDHREKRAILFCQEDRAMLCTECDIPIHKANELTEKHSRFLLTGARLSASSSSSSSNVGDFATDSPIFKSSVSNKLSKPSSYRKGPSPSTSSHCRADMDCCPSQENSASLSNTSSISEYLMETLPGWRVDDFLDPSCSHPGLCKFLDHDLESVLYPFTLEDKAIWVPQAPIQSSHIPLGLTQTSALDVAAQGCCKRHKRFGKLAGSGMKMASQFPRSALLSRDQEISCRNI</sequence>
<dbReference type="Proteomes" id="UP000823749">
    <property type="component" value="Chromosome 5"/>
</dbReference>
<protein>
    <recommendedName>
        <fullName evidence="11">B box-type domain-containing protein</fullName>
    </recommendedName>
</protein>
<evidence type="ECO:0000256" key="3">
    <source>
        <dbReference type="ARBA" id="ARBA00022737"/>
    </source>
</evidence>
<feature type="domain" description="B box-type" evidence="11">
    <location>
        <begin position="20"/>
        <end position="69"/>
    </location>
</feature>
<dbReference type="InterPro" id="IPR000315">
    <property type="entry name" value="Znf_B-box"/>
</dbReference>
<evidence type="ECO:0000259" key="11">
    <source>
        <dbReference type="PROSITE" id="PS50119"/>
    </source>
</evidence>
<dbReference type="GO" id="GO:0009640">
    <property type="term" value="P:photomorphogenesis"/>
    <property type="evidence" value="ECO:0007669"/>
    <property type="project" value="TreeGrafter"/>
</dbReference>
<keyword evidence="8" id="KW-0539">Nucleus</keyword>
<keyword evidence="2" id="KW-0479">Metal-binding</keyword>
<keyword evidence="13" id="KW-1185">Reference proteome</keyword>
<feature type="compositionally biased region" description="Low complexity" evidence="10">
    <location>
        <begin position="98"/>
        <end position="107"/>
    </location>
</feature>
<dbReference type="GO" id="GO:0005634">
    <property type="term" value="C:nucleus"/>
    <property type="evidence" value="ECO:0007669"/>
    <property type="project" value="UniProtKB-SubCell"/>
</dbReference>
<evidence type="ECO:0000313" key="13">
    <source>
        <dbReference type="Proteomes" id="UP000823749"/>
    </source>
</evidence>
<reference evidence="12" key="1">
    <citation type="submission" date="2020-08" db="EMBL/GenBank/DDBJ databases">
        <title>Plant Genome Project.</title>
        <authorList>
            <person name="Zhang R.-G."/>
        </authorList>
    </citation>
    <scope>NUCLEOTIDE SEQUENCE</scope>
    <source>
        <strain evidence="12">WSP0</strain>
        <tissue evidence="12">Leaf</tissue>
    </source>
</reference>